<accession>A0A097AU17</accession>
<evidence type="ECO:0008006" key="3">
    <source>
        <dbReference type="Google" id="ProtNLM"/>
    </source>
</evidence>
<evidence type="ECO:0000313" key="2">
    <source>
        <dbReference type="Proteomes" id="UP000029669"/>
    </source>
</evidence>
<gene>
    <name evidence="1" type="ORF">TKV_c21740</name>
</gene>
<evidence type="ECO:0000313" key="1">
    <source>
        <dbReference type="EMBL" id="AIS53306.1"/>
    </source>
</evidence>
<dbReference type="Proteomes" id="UP000029669">
    <property type="component" value="Chromosome"/>
</dbReference>
<name>A0A097AU17_THEKI</name>
<organism evidence="1 2">
    <name type="scientific">Thermoanaerobacter kivui</name>
    <name type="common">Acetogenium kivui</name>
    <dbReference type="NCBI Taxonomy" id="2325"/>
    <lineage>
        <taxon>Bacteria</taxon>
        <taxon>Bacillati</taxon>
        <taxon>Bacillota</taxon>
        <taxon>Clostridia</taxon>
        <taxon>Thermoanaerobacterales</taxon>
        <taxon>Thermoanaerobacteraceae</taxon>
        <taxon>Thermoanaerobacter</taxon>
    </lineage>
</organism>
<dbReference type="STRING" id="2325.TKV_c21740"/>
<dbReference type="HOGENOM" id="CLU_021293_11_5_9"/>
<dbReference type="eggNOG" id="COG3039">
    <property type="taxonomic scope" value="Bacteria"/>
</dbReference>
<sequence>MLSKKQDARHQIEFVSIDQLVPKDHLLRKIERVIEILVSYMI</sequence>
<proteinExistence type="predicted"/>
<dbReference type="AlphaFoldDB" id="A0A097AU17"/>
<dbReference type="KEGG" id="tki:TKV_c21740"/>
<dbReference type="EMBL" id="CP009170">
    <property type="protein sequence ID" value="AIS53306.1"/>
    <property type="molecule type" value="Genomic_DNA"/>
</dbReference>
<reference evidence="2" key="1">
    <citation type="journal article" date="2015" name="Genome Announc.">
        <title>Whole-Genome Sequences of 80 Environmental and Clinical Isolates of Burkholderia pseudomallei.</title>
        <authorList>
            <person name="Johnson S.L."/>
            <person name="Baker A.L."/>
            <person name="Chain P.S."/>
            <person name="Currie B.J."/>
            <person name="Daligault H.E."/>
            <person name="Davenport K.W."/>
            <person name="Davis C.B."/>
            <person name="Inglis T.J."/>
            <person name="Kaestli M."/>
            <person name="Koren S."/>
            <person name="Mayo M."/>
            <person name="Merritt A.J."/>
            <person name="Price E.P."/>
            <person name="Sarovich D.S."/>
            <person name="Warner J."/>
            <person name="Rosovitz M.J."/>
        </authorList>
    </citation>
    <scope>NUCLEOTIDE SEQUENCE [LARGE SCALE GENOMIC DNA]</scope>
    <source>
        <strain evidence="2">DSM 2030</strain>
    </source>
</reference>
<keyword evidence="2" id="KW-1185">Reference proteome</keyword>
<protein>
    <recommendedName>
        <fullName evidence="3">Transposase</fullName>
    </recommendedName>
</protein>